<dbReference type="InterPro" id="IPR018212">
    <property type="entry name" value="Na/solute_symporter_CS"/>
</dbReference>
<accession>A0A8S4PSF9</accession>
<reference evidence="9" key="1">
    <citation type="submission" date="2022-03" db="EMBL/GenBank/DDBJ databases">
        <authorList>
            <person name="Martin C."/>
        </authorList>
    </citation>
    <scope>NUCLEOTIDE SEQUENCE</scope>
</reference>
<evidence type="ECO:0000256" key="3">
    <source>
        <dbReference type="ARBA" id="ARBA00022692"/>
    </source>
</evidence>
<feature type="transmembrane region" description="Helical" evidence="8">
    <location>
        <begin position="135"/>
        <end position="151"/>
    </location>
</feature>
<sequence length="393" mass="44122">MVMPGMISRIKYPNEVACVDPDECYKYCQSYAGCTNIAYPRLVLGLMPTGLKGLMMAVMIAALMSDLDSIFNSASTLFTIDIWKKIRKKAGTKEQMIVGRVFILVMMGVAIAWVPVVKETQGGQVFIYIQEITNYFAPPIAAVFVIGVIWPRANEQGAFWGLMAGFVTGLARLILIFIFRPPGQCGEEDTRPAILKDFHYMYFAMLLYWITTIVCVVISVLTAPLPPEKTWKTTFWSRHDPRTLQQVRAGVTLDQLKESQGDDANDTRGIDNPTLSVDDVELKENGKKVWTTPSEDVEEQPTQGGDGDKQKWCPMSLKDWLCGFDSIGEESQTKEKQRILIITSLKQDKMAKYCLNFGLIVILALGTGMYIFWSTWKYIPDESNGYNTTSASI</sequence>
<gene>
    <name evidence="9" type="ORF">OFUS_LOCUS20806</name>
</gene>
<dbReference type="GO" id="GO:0006020">
    <property type="term" value="P:inositol metabolic process"/>
    <property type="evidence" value="ECO:0007669"/>
    <property type="project" value="TreeGrafter"/>
</dbReference>
<name>A0A8S4PSF9_OWEFU</name>
<dbReference type="PANTHER" id="PTHR11819:SF150">
    <property type="entry name" value="SODIUM_MYO-INOSITOL COTRANSPORTER"/>
    <property type="match status" value="1"/>
</dbReference>
<feature type="transmembrane region" description="Helical" evidence="8">
    <location>
        <begin position="158"/>
        <end position="179"/>
    </location>
</feature>
<dbReference type="PROSITE" id="PS50283">
    <property type="entry name" value="NA_SOLUT_SYMP_3"/>
    <property type="match status" value="1"/>
</dbReference>
<comment type="similarity">
    <text evidence="2 6">Belongs to the sodium:solute symporter (SSF) (TC 2.A.21) family.</text>
</comment>
<evidence type="ECO:0000256" key="8">
    <source>
        <dbReference type="SAM" id="Phobius"/>
    </source>
</evidence>
<feature type="region of interest" description="Disordered" evidence="7">
    <location>
        <begin position="288"/>
        <end position="309"/>
    </location>
</feature>
<dbReference type="PANTHER" id="PTHR11819">
    <property type="entry name" value="SOLUTE CARRIER FAMILY 5"/>
    <property type="match status" value="1"/>
</dbReference>
<dbReference type="GO" id="GO:0005412">
    <property type="term" value="F:D-glucose:sodium symporter activity"/>
    <property type="evidence" value="ECO:0007669"/>
    <property type="project" value="TreeGrafter"/>
</dbReference>
<dbReference type="Proteomes" id="UP000749559">
    <property type="component" value="Unassembled WGS sequence"/>
</dbReference>
<dbReference type="EMBL" id="CAIIXF020000010">
    <property type="protein sequence ID" value="CAH1796389.1"/>
    <property type="molecule type" value="Genomic_DNA"/>
</dbReference>
<dbReference type="Gene3D" id="1.20.1730.10">
    <property type="entry name" value="Sodium/glucose cotransporter"/>
    <property type="match status" value="1"/>
</dbReference>
<evidence type="ECO:0008006" key="11">
    <source>
        <dbReference type="Google" id="ProtNLM"/>
    </source>
</evidence>
<keyword evidence="4 8" id="KW-1133">Transmembrane helix</keyword>
<feature type="transmembrane region" description="Helical" evidence="8">
    <location>
        <begin position="97"/>
        <end position="115"/>
    </location>
</feature>
<protein>
    <recommendedName>
        <fullName evidence="11">Sodium/myo-inositol cotransporter</fullName>
    </recommendedName>
</protein>
<feature type="region of interest" description="Disordered" evidence="7">
    <location>
        <begin position="255"/>
        <end position="276"/>
    </location>
</feature>
<organism evidence="9 10">
    <name type="scientific">Owenia fusiformis</name>
    <name type="common">Polychaete worm</name>
    <dbReference type="NCBI Taxonomy" id="6347"/>
    <lineage>
        <taxon>Eukaryota</taxon>
        <taxon>Metazoa</taxon>
        <taxon>Spiralia</taxon>
        <taxon>Lophotrochozoa</taxon>
        <taxon>Annelida</taxon>
        <taxon>Polychaeta</taxon>
        <taxon>Sedentaria</taxon>
        <taxon>Canalipalpata</taxon>
        <taxon>Sabellida</taxon>
        <taxon>Oweniida</taxon>
        <taxon>Oweniidae</taxon>
        <taxon>Owenia</taxon>
    </lineage>
</organism>
<dbReference type="GO" id="GO:0005886">
    <property type="term" value="C:plasma membrane"/>
    <property type="evidence" value="ECO:0007669"/>
    <property type="project" value="TreeGrafter"/>
</dbReference>
<evidence type="ECO:0000313" key="10">
    <source>
        <dbReference type="Proteomes" id="UP000749559"/>
    </source>
</evidence>
<evidence type="ECO:0000256" key="5">
    <source>
        <dbReference type="ARBA" id="ARBA00023136"/>
    </source>
</evidence>
<dbReference type="InterPro" id="IPR038377">
    <property type="entry name" value="Na/Glc_symporter_sf"/>
</dbReference>
<comment type="subcellular location">
    <subcellularLocation>
        <location evidence="1">Membrane</location>
        <topology evidence="1">Multi-pass membrane protein</topology>
    </subcellularLocation>
</comment>
<evidence type="ECO:0000256" key="6">
    <source>
        <dbReference type="RuleBase" id="RU362091"/>
    </source>
</evidence>
<feature type="transmembrane region" description="Helical" evidence="8">
    <location>
        <begin position="199"/>
        <end position="223"/>
    </location>
</feature>
<dbReference type="OrthoDB" id="6154318at2759"/>
<dbReference type="AlphaFoldDB" id="A0A8S4PSF9"/>
<comment type="caution">
    <text evidence="9">The sequence shown here is derived from an EMBL/GenBank/DDBJ whole genome shotgun (WGS) entry which is preliminary data.</text>
</comment>
<dbReference type="PROSITE" id="PS00457">
    <property type="entry name" value="NA_SOLUT_SYMP_2"/>
    <property type="match status" value="1"/>
</dbReference>
<feature type="compositionally biased region" description="Basic and acidic residues" evidence="7">
    <location>
        <begin position="255"/>
        <end position="269"/>
    </location>
</feature>
<evidence type="ECO:0000256" key="1">
    <source>
        <dbReference type="ARBA" id="ARBA00004141"/>
    </source>
</evidence>
<keyword evidence="5 8" id="KW-0472">Membrane</keyword>
<keyword evidence="10" id="KW-1185">Reference proteome</keyword>
<feature type="transmembrane region" description="Helical" evidence="8">
    <location>
        <begin position="54"/>
        <end position="77"/>
    </location>
</feature>
<evidence type="ECO:0000256" key="2">
    <source>
        <dbReference type="ARBA" id="ARBA00006434"/>
    </source>
</evidence>
<evidence type="ECO:0000256" key="7">
    <source>
        <dbReference type="SAM" id="MobiDB-lite"/>
    </source>
</evidence>
<dbReference type="InterPro" id="IPR001734">
    <property type="entry name" value="Na/solute_symporter"/>
</dbReference>
<feature type="transmembrane region" description="Helical" evidence="8">
    <location>
        <begin position="353"/>
        <end position="373"/>
    </location>
</feature>
<dbReference type="Pfam" id="PF00474">
    <property type="entry name" value="SSF"/>
    <property type="match status" value="1"/>
</dbReference>
<evidence type="ECO:0000256" key="4">
    <source>
        <dbReference type="ARBA" id="ARBA00022989"/>
    </source>
</evidence>
<evidence type="ECO:0000313" key="9">
    <source>
        <dbReference type="EMBL" id="CAH1796389.1"/>
    </source>
</evidence>
<proteinExistence type="inferred from homology"/>
<dbReference type="GO" id="GO:0015798">
    <property type="term" value="P:myo-inositol transport"/>
    <property type="evidence" value="ECO:0007669"/>
    <property type="project" value="TreeGrafter"/>
</dbReference>
<keyword evidence="3 8" id="KW-0812">Transmembrane</keyword>